<proteinExistence type="inferred from homology"/>
<name>A0A5K3FC85_MESCO</name>
<accession>A0A5K3FC85</accession>
<comment type="subcellular location">
    <subcellularLocation>
        <location evidence="2">Endosome membrane</location>
        <topology evidence="2">Peripheral membrane protein</topology>
    </subcellularLocation>
    <subcellularLocation>
        <location evidence="1">Late endosome membrane</location>
    </subcellularLocation>
    <subcellularLocation>
        <location evidence="3">Lysosome membrane</location>
        <topology evidence="3">Peripheral membrane protein</topology>
        <orientation evidence="3">Cytoplasmic side</orientation>
    </subcellularLocation>
</comment>
<reference evidence="10" key="1">
    <citation type="submission" date="2019-11" db="UniProtKB">
        <authorList>
            <consortium name="WormBaseParasite"/>
        </authorList>
    </citation>
    <scope>IDENTIFICATION</scope>
</reference>
<feature type="transmembrane region" description="Helical" evidence="8">
    <location>
        <begin position="65"/>
        <end position="87"/>
    </location>
</feature>
<feature type="domain" description="LITAF" evidence="9">
    <location>
        <begin position="26"/>
        <end position="111"/>
    </location>
</feature>
<organism evidence="10">
    <name type="scientific">Mesocestoides corti</name>
    <name type="common">Flatworm</name>
    <dbReference type="NCBI Taxonomy" id="53468"/>
    <lineage>
        <taxon>Eukaryota</taxon>
        <taxon>Metazoa</taxon>
        <taxon>Spiralia</taxon>
        <taxon>Lophotrochozoa</taxon>
        <taxon>Platyhelminthes</taxon>
        <taxon>Cestoda</taxon>
        <taxon>Eucestoda</taxon>
        <taxon>Cyclophyllidea</taxon>
        <taxon>Mesocestoididae</taxon>
        <taxon>Mesocestoides</taxon>
    </lineage>
</organism>
<dbReference type="InterPro" id="IPR006629">
    <property type="entry name" value="LITAF"/>
</dbReference>
<evidence type="ECO:0000256" key="5">
    <source>
        <dbReference type="ARBA" id="ARBA00022723"/>
    </source>
</evidence>
<keyword evidence="7 8" id="KW-0472">Membrane</keyword>
<evidence type="ECO:0000256" key="7">
    <source>
        <dbReference type="ARBA" id="ARBA00023136"/>
    </source>
</evidence>
<evidence type="ECO:0000256" key="8">
    <source>
        <dbReference type="SAM" id="Phobius"/>
    </source>
</evidence>
<dbReference type="AlphaFoldDB" id="A0A5K3FC85"/>
<dbReference type="PROSITE" id="PS51837">
    <property type="entry name" value="LITAF"/>
    <property type="match status" value="1"/>
</dbReference>
<keyword evidence="8" id="KW-0812">Transmembrane</keyword>
<dbReference type="InterPro" id="IPR037519">
    <property type="entry name" value="LITAF_fam"/>
</dbReference>
<dbReference type="PANTHER" id="PTHR23292">
    <property type="entry name" value="LIPOPOLYSACCHARIDE-INDUCED TUMOR NECROSIS FACTOR-ALPHA FACTOR"/>
    <property type="match status" value="1"/>
</dbReference>
<keyword evidence="6" id="KW-0862">Zinc</keyword>
<dbReference type="SMART" id="SM00714">
    <property type="entry name" value="LITAF"/>
    <property type="match status" value="1"/>
</dbReference>
<dbReference type="Pfam" id="PF10601">
    <property type="entry name" value="zf-LITAF-like"/>
    <property type="match status" value="1"/>
</dbReference>
<dbReference type="GO" id="GO:0005765">
    <property type="term" value="C:lysosomal membrane"/>
    <property type="evidence" value="ECO:0007669"/>
    <property type="project" value="UniProtKB-SubCell"/>
</dbReference>
<evidence type="ECO:0000313" key="10">
    <source>
        <dbReference type="WBParaSite" id="MCU_007001-RB"/>
    </source>
</evidence>
<dbReference type="GO" id="GO:0008270">
    <property type="term" value="F:zinc ion binding"/>
    <property type="evidence" value="ECO:0007669"/>
    <property type="project" value="TreeGrafter"/>
</dbReference>
<dbReference type="WBParaSite" id="MCU_007001-RB">
    <property type="protein sequence ID" value="MCU_007001-RB"/>
    <property type="gene ID" value="MCU_007001"/>
</dbReference>
<evidence type="ECO:0000256" key="1">
    <source>
        <dbReference type="ARBA" id="ARBA00004414"/>
    </source>
</evidence>
<evidence type="ECO:0000256" key="4">
    <source>
        <dbReference type="ARBA" id="ARBA00005975"/>
    </source>
</evidence>
<dbReference type="PANTHER" id="PTHR23292:SF6">
    <property type="entry name" value="FI16602P1-RELATED"/>
    <property type="match status" value="1"/>
</dbReference>
<dbReference type="GO" id="GO:0031902">
    <property type="term" value="C:late endosome membrane"/>
    <property type="evidence" value="ECO:0007669"/>
    <property type="project" value="UniProtKB-SubCell"/>
</dbReference>
<evidence type="ECO:0000256" key="6">
    <source>
        <dbReference type="ARBA" id="ARBA00022833"/>
    </source>
</evidence>
<sequence length="119" mass="13066">MSEVTEMEEIEVVVRNPSVSNVVRDQPPFYNEPSQAYFGPGSINALCPRCGVYVNTQTKHKSGHLVYLACTGIAMMGGFLGCCLIPFCVDSCKDIQHTCPMCHQTLAQPQVAFTHPNTQ</sequence>
<keyword evidence="5" id="KW-0479">Metal-binding</keyword>
<comment type="similarity">
    <text evidence="4">Belongs to the CDIP1/LITAF family.</text>
</comment>
<evidence type="ECO:0000259" key="9">
    <source>
        <dbReference type="PROSITE" id="PS51837"/>
    </source>
</evidence>
<keyword evidence="8" id="KW-1133">Transmembrane helix</keyword>
<evidence type="ECO:0000256" key="2">
    <source>
        <dbReference type="ARBA" id="ARBA00004481"/>
    </source>
</evidence>
<evidence type="ECO:0000256" key="3">
    <source>
        <dbReference type="ARBA" id="ARBA00004630"/>
    </source>
</evidence>
<protein>
    <submittedName>
        <fullName evidence="10">LITAF domain-containing protein</fullName>
    </submittedName>
</protein>